<dbReference type="GO" id="GO:0046872">
    <property type="term" value="F:metal ion binding"/>
    <property type="evidence" value="ECO:0007669"/>
    <property type="project" value="UniProtKB-KW"/>
</dbReference>
<dbReference type="PANTHER" id="PTHR43112:SF3">
    <property type="entry name" value="FERREDOXIN-2, CHLOROPLASTIC"/>
    <property type="match status" value="1"/>
</dbReference>
<evidence type="ECO:0000256" key="6">
    <source>
        <dbReference type="ARBA" id="ARBA00023004"/>
    </source>
</evidence>
<organism evidence="10">
    <name type="scientific">Synura petersenii</name>
    <dbReference type="NCBI Taxonomy" id="52555"/>
    <lineage>
        <taxon>Eukaryota</taxon>
        <taxon>Sar</taxon>
        <taxon>Stramenopiles</taxon>
        <taxon>Ochrophyta</taxon>
        <taxon>Synurophyceae</taxon>
        <taxon>Synurales</taxon>
        <taxon>Mallomonadaceae</taxon>
        <taxon>Synura</taxon>
    </lineage>
</organism>
<dbReference type="AlphaFoldDB" id="A0A3G2QYQ3"/>
<keyword evidence="5 8" id="KW-0249">Electron transport</keyword>
<keyword evidence="8" id="KW-0150">Chloroplast</keyword>
<dbReference type="Gene3D" id="3.10.20.30">
    <property type="match status" value="1"/>
</dbReference>
<dbReference type="GO" id="GO:0009055">
    <property type="term" value="F:electron transfer activity"/>
    <property type="evidence" value="ECO:0007669"/>
    <property type="project" value="InterPro"/>
</dbReference>
<geneLocation type="plastid" evidence="10"/>
<dbReference type="InterPro" id="IPR010241">
    <property type="entry name" value="Fd_pln"/>
</dbReference>
<dbReference type="EMBL" id="MH795128">
    <property type="protein sequence ID" value="AYO28119.1"/>
    <property type="molecule type" value="Genomic_DNA"/>
</dbReference>
<name>A0A3G2QYQ3_9STRA</name>
<dbReference type="GO" id="GO:0022900">
    <property type="term" value="P:electron transport chain"/>
    <property type="evidence" value="ECO:0007669"/>
    <property type="project" value="InterPro"/>
</dbReference>
<dbReference type="PROSITE" id="PS00197">
    <property type="entry name" value="2FE2S_FER_1"/>
    <property type="match status" value="1"/>
</dbReference>
<evidence type="ECO:0000256" key="8">
    <source>
        <dbReference type="RuleBase" id="RU364001"/>
    </source>
</evidence>
<sequence>MAKTYKVTLLSDKDVKLGEIDCPADKYILDAAEDAEFDLPYSCRSGSCSTCVGKVVTGTIEQGDQSFLDKNQIAAGYILTCVSYPKSDVVVKTNQEQYLF</sequence>
<evidence type="ECO:0000256" key="3">
    <source>
        <dbReference type="ARBA" id="ARBA00022714"/>
    </source>
</evidence>
<dbReference type="InterPro" id="IPR036010">
    <property type="entry name" value="2Fe-2S_ferredoxin-like_sf"/>
</dbReference>
<accession>A0A3G2QYQ3</accession>
<protein>
    <recommendedName>
        <fullName evidence="8">Ferredoxin</fullName>
    </recommendedName>
</protein>
<evidence type="ECO:0000256" key="4">
    <source>
        <dbReference type="ARBA" id="ARBA00022723"/>
    </source>
</evidence>
<evidence type="ECO:0000256" key="1">
    <source>
        <dbReference type="ARBA" id="ARBA00007874"/>
    </source>
</evidence>
<evidence type="ECO:0000256" key="5">
    <source>
        <dbReference type="ARBA" id="ARBA00022982"/>
    </source>
</evidence>
<reference evidence="10" key="1">
    <citation type="submission" date="2018-08" db="EMBL/GenBank/DDBJ databases">
        <title>Comparative Plastid Genomics of Synurophyceae: Evolutionary Evidence of Lateral Gene Transfer and Inverted Repeat Dynamics.</title>
        <authorList>
            <person name="Kim J.I."/>
            <person name="Shin H."/>
            <person name="Skaloud P."/>
            <person name="Jung J."/>
            <person name="Yoon H.S."/>
            <person name="Archibald J.M."/>
            <person name="Shin W."/>
        </authorList>
    </citation>
    <scope>NUCLEOTIDE SEQUENCE</scope>
    <source>
        <strain evidence="10">S114.C7</strain>
    </source>
</reference>
<evidence type="ECO:0000256" key="2">
    <source>
        <dbReference type="ARBA" id="ARBA00022448"/>
    </source>
</evidence>
<keyword evidence="4 8" id="KW-0479">Metal-binding</keyword>
<dbReference type="GO" id="GO:0051537">
    <property type="term" value="F:2 iron, 2 sulfur cluster binding"/>
    <property type="evidence" value="ECO:0007669"/>
    <property type="project" value="UniProtKB-KW"/>
</dbReference>
<keyword evidence="7 8" id="KW-0411">Iron-sulfur</keyword>
<dbReference type="CDD" id="cd00207">
    <property type="entry name" value="fer2"/>
    <property type="match status" value="1"/>
</dbReference>
<comment type="subcellular location">
    <subcellularLocation>
        <location evidence="8">Plastid</location>
        <location evidence="8">Chloroplast</location>
    </subcellularLocation>
</comment>
<proteinExistence type="inferred from homology"/>
<dbReference type="InterPro" id="IPR012675">
    <property type="entry name" value="Beta-grasp_dom_sf"/>
</dbReference>
<dbReference type="NCBIfam" id="TIGR02008">
    <property type="entry name" value="fdx_plant"/>
    <property type="match status" value="1"/>
</dbReference>
<keyword evidence="2 8" id="KW-0813">Transport</keyword>
<evidence type="ECO:0000259" key="9">
    <source>
        <dbReference type="PROSITE" id="PS51085"/>
    </source>
</evidence>
<dbReference type="GO" id="GO:0009507">
    <property type="term" value="C:chloroplast"/>
    <property type="evidence" value="ECO:0007669"/>
    <property type="project" value="UniProtKB-SubCell"/>
</dbReference>
<dbReference type="InterPro" id="IPR001041">
    <property type="entry name" value="2Fe-2S_ferredoxin-type"/>
</dbReference>
<comment type="function">
    <text evidence="8">Ferredoxins are iron-sulfur proteins that transfer electrons in a wide variety of metabolic reactions.</text>
</comment>
<keyword evidence="3 8" id="KW-0001">2Fe-2S</keyword>
<keyword evidence="8 10" id="KW-0934">Plastid</keyword>
<evidence type="ECO:0000313" key="10">
    <source>
        <dbReference type="EMBL" id="AYO28119.1"/>
    </source>
</evidence>
<comment type="similarity">
    <text evidence="1 8">Belongs to the 2Fe2S plant-type ferredoxin family.</text>
</comment>
<gene>
    <name evidence="10" type="primary">petF</name>
</gene>
<comment type="cofactor">
    <cofactor evidence="8">
        <name>[2Fe-2S] cluster</name>
        <dbReference type="ChEBI" id="CHEBI:190135"/>
    </cofactor>
    <text evidence="8">Binds 1 [2Fe-2S] cluster.</text>
</comment>
<dbReference type="Pfam" id="PF00111">
    <property type="entry name" value="Fer2"/>
    <property type="match status" value="1"/>
</dbReference>
<keyword evidence="6 8" id="KW-0408">Iron</keyword>
<dbReference type="PROSITE" id="PS51085">
    <property type="entry name" value="2FE2S_FER_2"/>
    <property type="match status" value="1"/>
</dbReference>
<evidence type="ECO:0000256" key="7">
    <source>
        <dbReference type="ARBA" id="ARBA00023014"/>
    </source>
</evidence>
<dbReference type="PANTHER" id="PTHR43112">
    <property type="entry name" value="FERREDOXIN"/>
    <property type="match status" value="1"/>
</dbReference>
<feature type="domain" description="2Fe-2S ferredoxin-type" evidence="9">
    <location>
        <begin position="5"/>
        <end position="97"/>
    </location>
</feature>
<dbReference type="SUPFAM" id="SSF54292">
    <property type="entry name" value="2Fe-2S ferredoxin-like"/>
    <property type="match status" value="1"/>
</dbReference>
<dbReference type="InterPro" id="IPR006058">
    <property type="entry name" value="2Fe2S_fd_BS"/>
</dbReference>